<feature type="compositionally biased region" description="Basic residues" evidence="1">
    <location>
        <begin position="57"/>
        <end position="66"/>
    </location>
</feature>
<dbReference type="SMART" id="SM01321">
    <property type="entry name" value="Y1_Tnp"/>
    <property type="match status" value="1"/>
</dbReference>
<keyword evidence="4" id="KW-1185">Reference proteome</keyword>
<evidence type="ECO:0000313" key="4">
    <source>
        <dbReference type="Proteomes" id="UP000595636"/>
    </source>
</evidence>
<dbReference type="AlphaFoldDB" id="A0A7T7RE67"/>
<dbReference type="KEGG" id="slf:JEQ17_30755"/>
<dbReference type="Gene3D" id="3.30.70.1290">
    <property type="entry name" value="Transposase IS200-like"/>
    <property type="match status" value="1"/>
</dbReference>
<dbReference type="Proteomes" id="UP000595636">
    <property type="component" value="Chromosome"/>
</dbReference>
<dbReference type="RefSeq" id="WP_200398177.1">
    <property type="nucleotide sequence ID" value="NZ_CP066831.1"/>
</dbReference>
<protein>
    <submittedName>
        <fullName evidence="3">IS200/IS605 family transposase</fullName>
    </submittedName>
</protein>
<dbReference type="GO" id="GO:0006313">
    <property type="term" value="P:DNA transposition"/>
    <property type="evidence" value="ECO:0007669"/>
    <property type="project" value="InterPro"/>
</dbReference>
<dbReference type="PANTHER" id="PTHR33360:SF2">
    <property type="entry name" value="TRANSPOSASE FOR INSERTION SEQUENCE ELEMENT IS200"/>
    <property type="match status" value="1"/>
</dbReference>
<feature type="region of interest" description="Disordered" evidence="1">
    <location>
        <begin position="57"/>
        <end position="79"/>
    </location>
</feature>
<proteinExistence type="predicted"/>
<feature type="compositionally biased region" description="Basic and acidic residues" evidence="1">
    <location>
        <begin position="67"/>
        <end position="79"/>
    </location>
</feature>
<gene>
    <name evidence="3" type="primary">tnpA</name>
    <name evidence="3" type="ORF">JEQ17_30755</name>
</gene>
<dbReference type="GO" id="GO:0003677">
    <property type="term" value="F:DNA binding"/>
    <property type="evidence" value="ECO:0007669"/>
    <property type="project" value="InterPro"/>
</dbReference>
<evidence type="ECO:0000313" key="3">
    <source>
        <dbReference type="EMBL" id="QQM43348.1"/>
    </source>
</evidence>
<organism evidence="3 4">
    <name type="scientific">Streptomyces liliifuscus</name>
    <dbReference type="NCBI Taxonomy" id="2797636"/>
    <lineage>
        <taxon>Bacteria</taxon>
        <taxon>Bacillati</taxon>
        <taxon>Actinomycetota</taxon>
        <taxon>Actinomycetes</taxon>
        <taxon>Kitasatosporales</taxon>
        <taxon>Streptomycetaceae</taxon>
        <taxon>Streptomyces</taxon>
    </lineage>
</organism>
<name>A0A7T7RE67_9ACTN</name>
<accession>A0A7T7RE67</accession>
<dbReference type="GO" id="GO:0004803">
    <property type="term" value="F:transposase activity"/>
    <property type="evidence" value="ECO:0007669"/>
    <property type="project" value="InterPro"/>
</dbReference>
<dbReference type="InterPro" id="IPR002686">
    <property type="entry name" value="Transposase_17"/>
</dbReference>
<dbReference type="PANTHER" id="PTHR33360">
    <property type="entry name" value="TRANSPOSASE FOR INSERTION SEQUENCE ELEMENT IS200"/>
    <property type="match status" value="1"/>
</dbReference>
<dbReference type="EMBL" id="CP066831">
    <property type="protein sequence ID" value="QQM43348.1"/>
    <property type="molecule type" value="Genomic_DNA"/>
</dbReference>
<evidence type="ECO:0000259" key="2">
    <source>
        <dbReference type="SMART" id="SM01321"/>
    </source>
</evidence>
<dbReference type="NCBIfam" id="NF033573">
    <property type="entry name" value="transpos_IS200"/>
    <property type="match status" value="1"/>
</dbReference>
<feature type="domain" description="Transposase IS200-like" evidence="2">
    <location>
        <begin position="81"/>
        <end position="194"/>
    </location>
</feature>
<reference evidence="3 4" key="1">
    <citation type="submission" date="2020-12" db="EMBL/GenBank/DDBJ databases">
        <title>A novel species.</title>
        <authorList>
            <person name="Li K."/>
        </authorList>
    </citation>
    <scope>NUCLEOTIDE SEQUENCE [LARGE SCALE GENOMIC DNA]</scope>
    <source>
        <strain evidence="3 4">ZYC-3</strain>
    </source>
</reference>
<evidence type="ECO:0000256" key="1">
    <source>
        <dbReference type="SAM" id="MobiDB-lite"/>
    </source>
</evidence>
<sequence length="200" mass="22566">MADSRLTPAQAAEYLGVTVQVIYVLNSRKENDFPHPSYTGRTPTWSQPELDVWRAAHPPKRSARQRHAAEGKDRDRGNADFHDLRTHLAFVTARDSPALTDDLRSLIERTMRDAARSLKSEVEDIRCKANYVHLVVRYPVDTSVASLAQRMRGASTRALRQSHTLDGHLWSKPYYAASAAAHSAARLSRYVECLEQTINN</sequence>
<dbReference type="SUPFAM" id="SSF143422">
    <property type="entry name" value="Transposase IS200-like"/>
    <property type="match status" value="1"/>
</dbReference>
<dbReference type="InterPro" id="IPR036515">
    <property type="entry name" value="Transposase_17_sf"/>
</dbReference>
<dbReference type="Pfam" id="PF01797">
    <property type="entry name" value="Y1_Tnp"/>
    <property type="match status" value="1"/>
</dbReference>